<evidence type="ECO:0000256" key="3">
    <source>
        <dbReference type="ARBA" id="ARBA00022692"/>
    </source>
</evidence>
<feature type="transmembrane region" description="Helical" evidence="6">
    <location>
        <begin position="284"/>
        <end position="303"/>
    </location>
</feature>
<proteinExistence type="inferred from homology"/>
<dbReference type="AlphaFoldDB" id="A0A4R6UD51"/>
<evidence type="ECO:0000313" key="7">
    <source>
        <dbReference type="EMBL" id="TDQ42999.1"/>
    </source>
</evidence>
<dbReference type="InterPro" id="IPR030191">
    <property type="entry name" value="CodB"/>
</dbReference>
<dbReference type="GO" id="GO:0015209">
    <property type="term" value="F:cytosine transmembrane transporter activity"/>
    <property type="evidence" value="ECO:0007669"/>
    <property type="project" value="InterPro"/>
</dbReference>
<dbReference type="PANTHER" id="PTHR30569">
    <property type="entry name" value="CYTOSINE TRANSPORTER CODB"/>
    <property type="match status" value="1"/>
</dbReference>
<comment type="similarity">
    <text evidence="2">Belongs to the purine-cytosine permease (2.A.39) family.</text>
</comment>
<feature type="transmembrane region" description="Helical" evidence="6">
    <location>
        <begin position="328"/>
        <end position="344"/>
    </location>
</feature>
<feature type="transmembrane region" description="Helical" evidence="6">
    <location>
        <begin position="219"/>
        <end position="237"/>
    </location>
</feature>
<feature type="transmembrane region" description="Helical" evidence="6">
    <location>
        <begin position="75"/>
        <end position="100"/>
    </location>
</feature>
<dbReference type="InterPro" id="IPR001248">
    <property type="entry name" value="Pur-cyt_permease"/>
</dbReference>
<comment type="subcellular location">
    <subcellularLocation>
        <location evidence="1">Membrane</location>
        <topology evidence="1">Multi-pass membrane protein</topology>
    </subcellularLocation>
</comment>
<evidence type="ECO:0000256" key="1">
    <source>
        <dbReference type="ARBA" id="ARBA00004141"/>
    </source>
</evidence>
<keyword evidence="8" id="KW-1185">Reference proteome</keyword>
<dbReference type="EMBL" id="SNYJ01000001">
    <property type="protein sequence ID" value="TDQ42999.1"/>
    <property type="molecule type" value="Genomic_DNA"/>
</dbReference>
<accession>A0A4R6UD51</accession>
<dbReference type="Proteomes" id="UP000295632">
    <property type="component" value="Unassembled WGS sequence"/>
</dbReference>
<dbReference type="NCBIfam" id="NF008241">
    <property type="entry name" value="PRK11017.1"/>
    <property type="match status" value="1"/>
</dbReference>
<evidence type="ECO:0000256" key="5">
    <source>
        <dbReference type="ARBA" id="ARBA00023136"/>
    </source>
</evidence>
<dbReference type="Pfam" id="PF02133">
    <property type="entry name" value="Transp_cyt_pur"/>
    <property type="match status" value="1"/>
</dbReference>
<keyword evidence="5 6" id="KW-0472">Membrane</keyword>
<feature type="transmembrane region" description="Helical" evidence="6">
    <location>
        <begin position="387"/>
        <end position="406"/>
    </location>
</feature>
<dbReference type="CDD" id="cd11484">
    <property type="entry name" value="SLC-NCS1sbd_CobB-like"/>
    <property type="match status" value="1"/>
</dbReference>
<feature type="transmembrane region" description="Helical" evidence="6">
    <location>
        <begin position="249"/>
        <end position="272"/>
    </location>
</feature>
<evidence type="ECO:0000256" key="2">
    <source>
        <dbReference type="ARBA" id="ARBA00008974"/>
    </source>
</evidence>
<feature type="transmembrane region" description="Helical" evidence="6">
    <location>
        <begin position="152"/>
        <end position="171"/>
    </location>
</feature>
<keyword evidence="4 6" id="KW-1133">Transmembrane helix</keyword>
<dbReference type="PANTHER" id="PTHR30569:SF0">
    <property type="entry name" value="CYTOSINE PERMEASE"/>
    <property type="match status" value="1"/>
</dbReference>
<feature type="transmembrane region" description="Helical" evidence="6">
    <location>
        <begin position="350"/>
        <end position="371"/>
    </location>
</feature>
<feature type="transmembrane region" description="Helical" evidence="6">
    <location>
        <begin position="50"/>
        <end position="69"/>
    </location>
</feature>
<name>A0A4R6UD51_9BACI</name>
<reference evidence="7 8" key="1">
    <citation type="submission" date="2019-03" db="EMBL/GenBank/DDBJ databases">
        <title>Genomic Encyclopedia of Type Strains, Phase IV (KMG-IV): sequencing the most valuable type-strain genomes for metagenomic binning, comparative biology and taxonomic classification.</title>
        <authorList>
            <person name="Goeker M."/>
        </authorList>
    </citation>
    <scope>NUCLEOTIDE SEQUENCE [LARGE SCALE GENOMIC DNA]</scope>
    <source>
        <strain evidence="7 8">DSM 28697</strain>
    </source>
</reference>
<keyword evidence="3 6" id="KW-0812">Transmembrane</keyword>
<dbReference type="GO" id="GO:0005886">
    <property type="term" value="C:plasma membrane"/>
    <property type="evidence" value="ECO:0007669"/>
    <property type="project" value="TreeGrafter"/>
</dbReference>
<sequence>MKNLMILPGLFLRSLLQNGVDRVSQKKLQDQDFELQAVPSSAGRGFWKMFMLMVGFTFFSASMLAGGTLGQGLSFSHFIVTVLIGNLILGTYTGLLANIAAKSGLSTHLLTRYSFGEKGSYLPSFLLSITQIGWFGVGVMMFSVPVQTVTGWNIWIIIIVSGALMTATAYLGIKALTALSFVAVPAIAILGTISVGSAVNTMGGVNELFAYQPTETLTYAAAIAICLGSFISGGTLTPDFARFAKTKKIAVSTTLIAFFLGNSLMFLFGAVGTIATGKSDISEVMFTQGLILPAIIILGLNIWTTNDNSLYASGLGFSNITKIAKKKLVIVNGLFGTLMAMWLYNNFISWLGFLNMTLPPIGAIIIADYYFCRAKRYAALEHHSFQVVRWQAILAWAIGVLCALFIPGIAPLYSMLGAAVSYVVLAKVFDKPSAQRSSMKEVR</sequence>
<evidence type="ECO:0000256" key="4">
    <source>
        <dbReference type="ARBA" id="ARBA00022989"/>
    </source>
</evidence>
<gene>
    <name evidence="7" type="ORF">EV213_101431</name>
</gene>
<organism evidence="7 8">
    <name type="scientific">Aureibacillus halotolerans</name>
    <dbReference type="NCBI Taxonomy" id="1508390"/>
    <lineage>
        <taxon>Bacteria</taxon>
        <taxon>Bacillati</taxon>
        <taxon>Bacillota</taxon>
        <taxon>Bacilli</taxon>
        <taxon>Bacillales</taxon>
        <taxon>Bacillaceae</taxon>
        <taxon>Aureibacillus</taxon>
    </lineage>
</organism>
<evidence type="ECO:0000313" key="8">
    <source>
        <dbReference type="Proteomes" id="UP000295632"/>
    </source>
</evidence>
<dbReference type="Gene3D" id="1.10.4160.10">
    <property type="entry name" value="Hydantoin permease"/>
    <property type="match status" value="1"/>
</dbReference>
<evidence type="ECO:0000256" key="6">
    <source>
        <dbReference type="SAM" id="Phobius"/>
    </source>
</evidence>
<feature type="transmembrane region" description="Helical" evidence="6">
    <location>
        <begin position="121"/>
        <end position="146"/>
    </location>
</feature>
<protein>
    <submittedName>
        <fullName evidence="7">Cytosine permease</fullName>
    </submittedName>
</protein>
<feature type="transmembrane region" description="Helical" evidence="6">
    <location>
        <begin position="178"/>
        <end position="199"/>
    </location>
</feature>
<comment type="caution">
    <text evidence="7">The sequence shown here is derived from an EMBL/GenBank/DDBJ whole genome shotgun (WGS) entry which is preliminary data.</text>
</comment>